<dbReference type="InterPro" id="IPR005314">
    <property type="entry name" value="Peptidase_C50"/>
</dbReference>
<keyword evidence="3" id="KW-0378">Hydrolase</keyword>
<dbReference type="PANTHER" id="PTHR12792">
    <property type="entry name" value="EXTRA SPINDLE POLES 1-RELATED"/>
    <property type="match status" value="1"/>
</dbReference>
<dbReference type="GO" id="GO:0006508">
    <property type="term" value="P:proteolysis"/>
    <property type="evidence" value="ECO:0007669"/>
    <property type="project" value="InterPro"/>
</dbReference>
<feature type="domain" description="Peptidase C50" evidence="6">
    <location>
        <begin position="951"/>
        <end position="1045"/>
    </location>
</feature>
<dbReference type="GO" id="GO:0005737">
    <property type="term" value="C:cytoplasm"/>
    <property type="evidence" value="ECO:0007669"/>
    <property type="project" value="TreeGrafter"/>
</dbReference>
<sequence length="1144" mass="129911">MEDPVCDGPATQCSQKVNYEMKYDKNYRRCNSTQMPEKCDNNYEAKVNKAIEYCSNILHRYFFKIGLVQEKVYNAWKALIDKDFNFAQEAIAEKHVELMTVLADAYATDFSGSPYIKLVWEFWIAKLHMKGLKTLSAEHRTKMEIIGRILASLLIVNAEYQKAATVLHDIVGFNSKDIASRLVMLKLAAQLGEWEVLEKLLQDENKLPSASGEQKGLLQLFELLHRVHTQSNTISSDEIIACTEKYISTKFTTYIECEACVVAEKIRIAASRLPHPDLTKIGDPIANRTRELRSSAVLVKSRIPSFFLEKEKNLLLRRYYKTEELQKLMTTEGSTSFLKSCSNLAIFFDTSQSNIVECLECGLLKEATSSALSYWRDALRLCVPIHLLRATALNVRVWQHNPEVLRHAKNSVEVLFSRNVEKESTKKESPRKVLSRTQKLSKSTKDSSSSSLEPHKKDCSCLLCSSSSFSTTFLLEMNITKLIYALYNNKDCEKFYPVWKQEVIPRFTIENTAFRSQFPGLNSNLLNANQSAAYVDAIARWAMTLLPQHVAKPKVQKLITEALEHACRDVVSMRSNWLLLKQLTRLHEPAKALLADKENVVASIERSLNSLSIDQSGTPARGRAKRITRATKNYVELSEEVLATRDEDFQDYNHLMLREWRTRTCCYLTQHCVDPFEKAYYLAEASLCGVRQLIKAHYAREEETYYHKSVDEFRHDVADIPEDLTVVQLFVDHNKMLWFSRLHSKLLPFTVPIADLNDSSVMERMQDLLEKNKETTNNRDSKTFWKSRKAVDQTLKGIIENVQNEWFGSLVHFLLPYSEKLPSTYVTQLAKTGLSKDSCKSLICAAGCANAKEEWLPLVKLVCDVERISFDSVLSIASTCYDKLDSVQREAIDIAVKDKFTILNIAPELSCIQFESMPFLRDYPLVCRIPSFKLFCNLINNVDPVPKPINGRKSYFVLNAGGDLPDTEKRLAPVVESYKFDGIKGIVPESAQISAVLNKYDVFFYIGHGSGGRYFGRNIIRSSKCRAVPILMGCDSAAIILEGPGFDGKSAIYDYLIARCPCVVGCLWMVTDGEIDRYFVALLDYCFSHLQAKSIEDVADKITTKRGYRTLLRGIANAREKCHLQYLTGGAVVAYGLPVVSQIV</sequence>
<dbReference type="Pfam" id="PF03568">
    <property type="entry name" value="Separin_C"/>
    <property type="match status" value="1"/>
</dbReference>
<evidence type="ECO:0000256" key="5">
    <source>
        <dbReference type="SAM" id="MobiDB-lite"/>
    </source>
</evidence>
<dbReference type="GO" id="GO:0072686">
    <property type="term" value="C:mitotic spindle"/>
    <property type="evidence" value="ECO:0007669"/>
    <property type="project" value="TreeGrafter"/>
</dbReference>
<dbReference type="GO" id="GO:0005813">
    <property type="term" value="C:centrosome"/>
    <property type="evidence" value="ECO:0007669"/>
    <property type="project" value="TreeGrafter"/>
</dbReference>
<dbReference type="GO" id="GO:0051307">
    <property type="term" value="P:meiotic chromosome separation"/>
    <property type="evidence" value="ECO:0007669"/>
    <property type="project" value="TreeGrafter"/>
</dbReference>
<name>A0AA39H520_9BILA</name>
<comment type="caution">
    <text evidence="7">The sequence shown here is derived from an EMBL/GenBank/DDBJ whole genome shotgun (WGS) entry which is preliminary data.</text>
</comment>
<reference evidence="7" key="1">
    <citation type="submission" date="2023-06" db="EMBL/GenBank/DDBJ databases">
        <title>Genomic analysis of the entomopathogenic nematode Steinernema hermaphroditum.</title>
        <authorList>
            <person name="Schwarz E.M."/>
            <person name="Heppert J.K."/>
            <person name="Baniya A."/>
            <person name="Schwartz H.T."/>
            <person name="Tan C.-H."/>
            <person name="Antoshechkin I."/>
            <person name="Sternberg P.W."/>
            <person name="Goodrich-Blair H."/>
            <person name="Dillman A.R."/>
        </authorList>
    </citation>
    <scope>NUCLEOTIDE SEQUENCE</scope>
    <source>
        <strain evidence="7">PS9179</strain>
        <tissue evidence="7">Whole animal</tissue>
    </source>
</reference>
<dbReference type="PANTHER" id="PTHR12792:SF0">
    <property type="entry name" value="SEPARIN"/>
    <property type="match status" value="1"/>
</dbReference>
<protein>
    <recommendedName>
        <fullName evidence="2">separase</fullName>
        <ecNumber evidence="2">3.4.22.49</ecNumber>
    </recommendedName>
</protein>
<proteinExistence type="predicted"/>
<dbReference type="AlphaFoldDB" id="A0AA39H520"/>
<dbReference type="GO" id="GO:0005634">
    <property type="term" value="C:nucleus"/>
    <property type="evidence" value="ECO:0007669"/>
    <property type="project" value="InterPro"/>
</dbReference>
<evidence type="ECO:0000313" key="7">
    <source>
        <dbReference type="EMBL" id="KAK0399351.1"/>
    </source>
</evidence>
<keyword evidence="8" id="KW-1185">Reference proteome</keyword>
<evidence type="ECO:0000313" key="8">
    <source>
        <dbReference type="Proteomes" id="UP001175271"/>
    </source>
</evidence>
<keyword evidence="4" id="KW-0159">Chromosome partition</keyword>
<evidence type="ECO:0000256" key="1">
    <source>
        <dbReference type="ARBA" id="ARBA00000451"/>
    </source>
</evidence>
<dbReference type="GO" id="GO:0004197">
    <property type="term" value="F:cysteine-type endopeptidase activity"/>
    <property type="evidence" value="ECO:0007669"/>
    <property type="project" value="InterPro"/>
</dbReference>
<dbReference type="InterPro" id="IPR030397">
    <property type="entry name" value="SEPARIN_core_dom"/>
</dbReference>
<evidence type="ECO:0000256" key="4">
    <source>
        <dbReference type="ARBA" id="ARBA00022829"/>
    </source>
</evidence>
<dbReference type="Proteomes" id="UP001175271">
    <property type="component" value="Unassembled WGS sequence"/>
</dbReference>
<organism evidence="7 8">
    <name type="scientific">Steinernema hermaphroditum</name>
    <dbReference type="NCBI Taxonomy" id="289476"/>
    <lineage>
        <taxon>Eukaryota</taxon>
        <taxon>Metazoa</taxon>
        <taxon>Ecdysozoa</taxon>
        <taxon>Nematoda</taxon>
        <taxon>Chromadorea</taxon>
        <taxon>Rhabditida</taxon>
        <taxon>Tylenchina</taxon>
        <taxon>Panagrolaimomorpha</taxon>
        <taxon>Strongyloidoidea</taxon>
        <taxon>Steinernematidae</taxon>
        <taxon>Steinernema</taxon>
    </lineage>
</organism>
<feature type="region of interest" description="Disordered" evidence="5">
    <location>
        <begin position="426"/>
        <end position="458"/>
    </location>
</feature>
<dbReference type="EMBL" id="JAUCMV010000005">
    <property type="protein sequence ID" value="KAK0399351.1"/>
    <property type="molecule type" value="Genomic_DNA"/>
</dbReference>
<dbReference type="PROSITE" id="PS51700">
    <property type="entry name" value="SEPARIN"/>
    <property type="match status" value="1"/>
</dbReference>
<evidence type="ECO:0000256" key="2">
    <source>
        <dbReference type="ARBA" id="ARBA00012489"/>
    </source>
</evidence>
<dbReference type="EC" id="3.4.22.49" evidence="2"/>
<accession>A0AA39H520</accession>
<evidence type="ECO:0000256" key="3">
    <source>
        <dbReference type="ARBA" id="ARBA00022801"/>
    </source>
</evidence>
<gene>
    <name evidence="7" type="ORF">QR680_003002</name>
</gene>
<evidence type="ECO:0000259" key="6">
    <source>
        <dbReference type="PROSITE" id="PS51700"/>
    </source>
</evidence>
<comment type="catalytic activity">
    <reaction evidence="1">
        <text>All bonds known to be hydrolyzed by this endopeptidase have arginine in P1 and an acidic residue in P4. P6 is often occupied by an acidic residue or by a hydroxy-amino-acid residue, the phosphorylation of which enhances cleavage.</text>
        <dbReference type="EC" id="3.4.22.49"/>
    </reaction>
</comment>